<evidence type="ECO:0000313" key="14">
    <source>
        <dbReference type="Proteomes" id="UP000405075"/>
    </source>
</evidence>
<keyword evidence="5" id="KW-0813">Transport</keyword>
<protein>
    <submittedName>
        <fullName evidence="12">ShlB/FhaC/HecB family hemolysin secretion/activation protein</fullName>
    </submittedName>
</protein>
<evidence type="ECO:0000256" key="1">
    <source>
        <dbReference type="ARBA" id="ARBA00004442"/>
    </source>
</evidence>
<feature type="signal peptide" evidence="8">
    <location>
        <begin position="1"/>
        <end position="26"/>
    </location>
</feature>
<dbReference type="InterPro" id="IPR027282">
    <property type="entry name" value="TPS"/>
</dbReference>
<keyword evidence="15" id="KW-1185">Reference proteome</keyword>
<keyword evidence="6" id="KW-0472">Membrane</keyword>
<evidence type="ECO:0000259" key="11">
    <source>
        <dbReference type="Pfam" id="PF17287"/>
    </source>
</evidence>
<evidence type="ECO:0000256" key="4">
    <source>
        <dbReference type="ARBA" id="ARBA00022692"/>
    </source>
</evidence>
<accession>A0AAP9GSD3</accession>
<keyword evidence="12" id="KW-0614">Plasmid</keyword>
<dbReference type="EMBL" id="CP071769">
    <property type="protein sequence ID" value="QTD60601.1"/>
    <property type="molecule type" value="Genomic_DNA"/>
</dbReference>
<evidence type="ECO:0000259" key="10">
    <source>
        <dbReference type="Pfam" id="PF08479"/>
    </source>
</evidence>
<dbReference type="InterPro" id="IPR013686">
    <property type="entry name" value="Polypept-transport_assoc_ShlB"/>
</dbReference>
<evidence type="ECO:0000313" key="13">
    <source>
        <dbReference type="EMBL" id="QTD60601.1"/>
    </source>
</evidence>
<dbReference type="FunFam" id="2.40.160.50:FF:000009">
    <property type="entry name" value="Putative hemolysin activator protein"/>
    <property type="match status" value="1"/>
</dbReference>
<feature type="chain" id="PRO_5042932878" evidence="8">
    <location>
        <begin position="27"/>
        <end position="585"/>
    </location>
</feature>
<feature type="domain" description="ShlB POTRA" evidence="11">
    <location>
        <begin position="176"/>
        <end position="218"/>
    </location>
</feature>
<evidence type="ECO:0000313" key="15">
    <source>
        <dbReference type="Proteomes" id="UP000663954"/>
    </source>
</evidence>
<proteinExistence type="inferred from homology"/>
<dbReference type="GeneID" id="64223901"/>
<keyword evidence="8" id="KW-0732">Signal</keyword>
<comment type="similarity">
    <text evidence="2">Belongs to the TPS (TC 1.B.20) family.</text>
</comment>
<dbReference type="GO" id="GO:0009279">
    <property type="term" value="C:cell outer membrane"/>
    <property type="evidence" value="ECO:0007669"/>
    <property type="project" value="UniProtKB-SubCell"/>
</dbReference>
<dbReference type="Pfam" id="PF17287">
    <property type="entry name" value="POTRA_3"/>
    <property type="match status" value="1"/>
</dbReference>
<dbReference type="Pfam" id="PF08479">
    <property type="entry name" value="POTRA_2"/>
    <property type="match status" value="1"/>
</dbReference>
<organism evidence="12 14">
    <name type="scientific">Acinetobacter towneri</name>
    <dbReference type="NCBI Taxonomy" id="202956"/>
    <lineage>
        <taxon>Bacteria</taxon>
        <taxon>Pseudomonadati</taxon>
        <taxon>Pseudomonadota</taxon>
        <taxon>Gammaproteobacteria</taxon>
        <taxon>Moraxellales</taxon>
        <taxon>Moraxellaceae</taxon>
        <taxon>Acinetobacter</taxon>
    </lineage>
</organism>
<dbReference type="EMBL" id="CP046044">
    <property type="protein sequence ID" value="QGM26272.1"/>
    <property type="molecule type" value="Genomic_DNA"/>
</dbReference>
<keyword evidence="3" id="KW-1134">Transmembrane beta strand</keyword>
<geneLocation type="plasmid" evidence="14">
    <name>p19110f47-2</name>
</geneLocation>
<dbReference type="AlphaFoldDB" id="A0AAP9GSD3"/>
<geneLocation type="plasmid" evidence="13 15">
    <name>pGX5</name>
</geneLocation>
<sequence>MFKKNIVLKSILLTLGGFVVTPFAFAETFDPAIDGLIRNQQRQAELEKIIQPERDVNLDVIQKKEAVQLTDLEDQNCFEIKTVELDGEMSKHFDQYVQQALKDLSFTPGLCMGEQRINLLMTQTQNIIIGRGFTTTRILAAPQNLSTGVLKLTVIPGLVREIKLDLSDEENTRAGRIQYAKNIFPMKSGDILNLRDLEQGLENLKRLPTAEADIQIIPADAPNQSDVIVKWKQRKIPIRVTLSADDAGSRQTGKYQGNITVSVDNPLFRSDLFYVTMGRNLADQQEITDQNGTTVKSGTHNYALHYSVPYKNWLISANASRYNYDQAVAGTNNVYNYNGESQTQDLGLTRLLYRDAKRKTSATLKGWHRESKSYIDDAELTIQRRDVAGWQLNLDHREYIQFAVLDLSLGYKRGTGAFDSLPAVEEALNEGTSRMKIWTLDANLNVPFQFENQQYSYSSAFRAQYNDTPLTIQDRLSIGGRYTVRGFDGDLTLAADRGFYWRNDLAMSIFPAHQFYMALDAGHVDGQSAQWLLGKTLVGGAMGLRGQFKVGGTFYYDIFIGKPIKKPEYFQNYDLNYGFSASYSF</sequence>
<evidence type="ECO:0000256" key="2">
    <source>
        <dbReference type="ARBA" id="ARBA00009055"/>
    </source>
</evidence>
<dbReference type="Gene3D" id="2.40.160.50">
    <property type="entry name" value="membrane protein fhac: a member of the omp85/tpsb transporter family"/>
    <property type="match status" value="1"/>
</dbReference>
<feature type="domain" description="Haemolysin activator HlyB C-terminal" evidence="9">
    <location>
        <begin position="224"/>
        <end position="546"/>
    </location>
</feature>
<reference evidence="12" key="2">
    <citation type="submission" date="2019-11" db="EMBL/GenBank/DDBJ databases">
        <authorList>
            <person name="Yao H."/>
            <person name="Du X."/>
            <person name="Yu R."/>
            <person name="Li A."/>
        </authorList>
    </citation>
    <scope>NUCLEOTIDE SEQUENCE</scope>
    <source>
        <strain evidence="12">19110F47</strain>
        <plasmid evidence="12">p19110F47-2</plasmid>
    </source>
</reference>
<reference evidence="13 15" key="3">
    <citation type="journal article" date="2020" name="Front. Cell. Infect. Microbiol.">
        <title>Characterization of Three Porcine Acinetobacter towneri Strains Co-Harboring tet(X3) and bla OXA-58.</title>
        <authorList>
            <person name="Ma J."/>
            <person name="Wang J."/>
            <person name="Feng J."/>
            <person name="Liu Y."/>
            <person name="Yang B."/>
            <person name="Li R."/>
            <person name="Bai L."/>
            <person name="He T."/>
            <person name="Wang X."/>
            <person name="Yang Z."/>
        </authorList>
    </citation>
    <scope>NUCLEOTIDE SEQUENCE [LARGE SCALE GENOMIC DNA]</scope>
    <source>
        <strain evidence="13 15">GX5</strain>
    </source>
</reference>
<reference evidence="13" key="4">
    <citation type="submission" date="2021-03" db="EMBL/GenBank/DDBJ databases">
        <authorList>
            <person name="Ma J."/>
        </authorList>
    </citation>
    <scope>NUCLEOTIDE SEQUENCE</scope>
    <source>
        <strain evidence="13">GX5</strain>
        <plasmid evidence="13">pGX5</plasmid>
    </source>
</reference>
<evidence type="ECO:0000256" key="6">
    <source>
        <dbReference type="ARBA" id="ARBA00023136"/>
    </source>
</evidence>
<feature type="domain" description="Polypeptide-transport-associated ShlB-type" evidence="10">
    <location>
        <begin position="78"/>
        <end position="157"/>
    </location>
</feature>
<keyword evidence="4" id="KW-0812">Transmembrane</keyword>
<dbReference type="InterPro" id="IPR005565">
    <property type="entry name" value="Hemolysn_activator_HlyB_C"/>
</dbReference>
<reference evidence="14" key="1">
    <citation type="submission" date="2019-11" db="EMBL/GenBank/DDBJ databases">
        <title>Escherichia coli 1916D6.</title>
        <authorList>
            <person name="Yao H."/>
            <person name="Du X."/>
            <person name="Yu R."/>
            <person name="Li A."/>
        </authorList>
    </citation>
    <scope>NUCLEOTIDE SEQUENCE [LARGE SCALE GENOMIC DNA]</scope>
    <source>
        <strain evidence="14">19110F47</strain>
        <plasmid evidence="14">p19110f47-2</plasmid>
    </source>
</reference>
<dbReference type="PIRSF" id="PIRSF029745">
    <property type="entry name" value="FhaC"/>
    <property type="match status" value="1"/>
</dbReference>
<evidence type="ECO:0000259" key="9">
    <source>
        <dbReference type="Pfam" id="PF03865"/>
    </source>
</evidence>
<dbReference type="Proteomes" id="UP000405075">
    <property type="component" value="Plasmid p19110F47-2"/>
</dbReference>
<name>A0AAP9GSD3_9GAMM</name>
<evidence type="ECO:0000256" key="8">
    <source>
        <dbReference type="SAM" id="SignalP"/>
    </source>
</evidence>
<comment type="subcellular location">
    <subcellularLocation>
        <location evidence="1">Cell outer membrane</location>
    </subcellularLocation>
</comment>
<evidence type="ECO:0000256" key="7">
    <source>
        <dbReference type="ARBA" id="ARBA00023237"/>
    </source>
</evidence>
<keyword evidence="7" id="KW-0998">Cell outer membrane</keyword>
<evidence type="ECO:0000256" key="3">
    <source>
        <dbReference type="ARBA" id="ARBA00022452"/>
    </source>
</evidence>
<dbReference type="Proteomes" id="UP000663954">
    <property type="component" value="Plasmid pGX5"/>
</dbReference>
<dbReference type="PANTHER" id="PTHR34597">
    <property type="entry name" value="SLR1661 PROTEIN"/>
    <property type="match status" value="1"/>
</dbReference>
<geneLocation type="plasmid" evidence="12">
    <name>p19110F47-2</name>
</geneLocation>
<dbReference type="Gene3D" id="3.10.20.310">
    <property type="entry name" value="membrane protein fhac"/>
    <property type="match status" value="1"/>
</dbReference>
<evidence type="ECO:0000256" key="5">
    <source>
        <dbReference type="ARBA" id="ARBA00023065"/>
    </source>
</evidence>
<dbReference type="InterPro" id="IPR051544">
    <property type="entry name" value="TPS_OM_transporter"/>
</dbReference>
<dbReference type="PANTHER" id="PTHR34597:SF3">
    <property type="entry name" value="OUTER MEMBRANE TRANSPORTER CDIB"/>
    <property type="match status" value="1"/>
</dbReference>
<dbReference type="GO" id="GO:0046819">
    <property type="term" value="P:protein secretion by the type V secretion system"/>
    <property type="evidence" value="ECO:0007669"/>
    <property type="project" value="TreeGrafter"/>
</dbReference>
<evidence type="ECO:0000313" key="12">
    <source>
        <dbReference type="EMBL" id="QGM26272.1"/>
    </source>
</evidence>
<dbReference type="GO" id="GO:0008320">
    <property type="term" value="F:protein transmembrane transporter activity"/>
    <property type="evidence" value="ECO:0007669"/>
    <property type="project" value="TreeGrafter"/>
</dbReference>
<dbReference type="InterPro" id="IPR035251">
    <property type="entry name" value="ShlB_POTRA"/>
</dbReference>
<dbReference type="GO" id="GO:0006811">
    <property type="term" value="P:monoatomic ion transport"/>
    <property type="evidence" value="ECO:0007669"/>
    <property type="project" value="UniProtKB-KW"/>
</dbReference>
<dbReference type="GO" id="GO:0098046">
    <property type="term" value="C:type V protein secretion system complex"/>
    <property type="evidence" value="ECO:0007669"/>
    <property type="project" value="TreeGrafter"/>
</dbReference>
<dbReference type="Pfam" id="PF03865">
    <property type="entry name" value="ShlB"/>
    <property type="match status" value="1"/>
</dbReference>
<dbReference type="RefSeq" id="WP_154320126.1">
    <property type="nucleotide sequence ID" value="NZ_CP046044.1"/>
</dbReference>
<keyword evidence="5" id="KW-0406">Ion transport</keyword>
<gene>
    <name evidence="12" type="ORF">GJD93_00380</name>
    <name evidence="13" type="ORF">J4G45_00340</name>
</gene>